<reference evidence="2 3" key="1">
    <citation type="submission" date="2019-02" db="EMBL/GenBank/DDBJ databases">
        <title>Deep-cultivation of Planctomycetes and their phenomic and genomic characterization uncovers novel biology.</title>
        <authorList>
            <person name="Wiegand S."/>
            <person name="Jogler M."/>
            <person name="Boedeker C."/>
            <person name="Pinto D."/>
            <person name="Vollmers J."/>
            <person name="Rivas-Marin E."/>
            <person name="Kohn T."/>
            <person name="Peeters S.H."/>
            <person name="Heuer A."/>
            <person name="Rast P."/>
            <person name="Oberbeckmann S."/>
            <person name="Bunk B."/>
            <person name="Jeske O."/>
            <person name="Meyerdierks A."/>
            <person name="Storesund J.E."/>
            <person name="Kallscheuer N."/>
            <person name="Luecker S."/>
            <person name="Lage O.M."/>
            <person name="Pohl T."/>
            <person name="Merkel B.J."/>
            <person name="Hornburger P."/>
            <person name="Mueller R.-W."/>
            <person name="Bruemmer F."/>
            <person name="Labrenz M."/>
            <person name="Spormann A.M."/>
            <person name="Op den Camp H."/>
            <person name="Overmann J."/>
            <person name="Amann R."/>
            <person name="Jetten M.S.M."/>
            <person name="Mascher T."/>
            <person name="Medema M.H."/>
            <person name="Devos D.P."/>
            <person name="Kaster A.-K."/>
            <person name="Ovreas L."/>
            <person name="Rohde M."/>
            <person name="Galperin M.Y."/>
            <person name="Jogler C."/>
        </authorList>
    </citation>
    <scope>NUCLEOTIDE SEQUENCE [LARGE SCALE GENOMIC DNA]</scope>
    <source>
        <strain evidence="2 3">Pla85_3_4</strain>
    </source>
</reference>
<keyword evidence="3" id="KW-1185">Reference proteome</keyword>
<dbReference type="SUPFAM" id="SSF63829">
    <property type="entry name" value="Calcium-dependent phosphotriesterase"/>
    <property type="match status" value="1"/>
</dbReference>
<feature type="chain" id="PRO_5022049172" description="Arylsulfotransferase (ASST)" evidence="1">
    <location>
        <begin position="22"/>
        <end position="311"/>
    </location>
</feature>
<gene>
    <name evidence="2" type="ORF">Pla8534_16080</name>
</gene>
<name>A0A518DPR5_9BACT</name>
<dbReference type="InterPro" id="IPR053143">
    <property type="entry name" value="Arylsulfate_ST"/>
</dbReference>
<dbReference type="AlphaFoldDB" id="A0A518DPR5"/>
<dbReference type="PANTHER" id="PTHR35340">
    <property type="entry name" value="PQQ ENZYME REPEAT PROTEIN-RELATED"/>
    <property type="match status" value="1"/>
</dbReference>
<evidence type="ECO:0000313" key="3">
    <source>
        <dbReference type="Proteomes" id="UP000317648"/>
    </source>
</evidence>
<proteinExistence type="predicted"/>
<keyword evidence="1" id="KW-0732">Signal</keyword>
<dbReference type="InterPro" id="IPR011042">
    <property type="entry name" value="6-blade_b-propeller_TolB-like"/>
</dbReference>
<dbReference type="RefSeq" id="WP_145051170.1">
    <property type="nucleotide sequence ID" value="NZ_CP036433.1"/>
</dbReference>
<accession>A0A518DPR5</accession>
<dbReference type="EMBL" id="CP036433">
    <property type="protein sequence ID" value="QDU93825.1"/>
    <property type="molecule type" value="Genomic_DNA"/>
</dbReference>
<dbReference type="KEGG" id="lcre:Pla8534_16080"/>
<evidence type="ECO:0008006" key="4">
    <source>
        <dbReference type="Google" id="ProtNLM"/>
    </source>
</evidence>
<dbReference type="Proteomes" id="UP000317648">
    <property type="component" value="Chromosome"/>
</dbReference>
<evidence type="ECO:0000256" key="1">
    <source>
        <dbReference type="SAM" id="SignalP"/>
    </source>
</evidence>
<dbReference type="PANTHER" id="PTHR35340:SF5">
    <property type="entry name" value="ASST-DOMAIN-CONTAINING PROTEIN"/>
    <property type="match status" value="1"/>
</dbReference>
<organism evidence="2 3">
    <name type="scientific">Lignipirellula cremea</name>
    <dbReference type="NCBI Taxonomy" id="2528010"/>
    <lineage>
        <taxon>Bacteria</taxon>
        <taxon>Pseudomonadati</taxon>
        <taxon>Planctomycetota</taxon>
        <taxon>Planctomycetia</taxon>
        <taxon>Pirellulales</taxon>
        <taxon>Pirellulaceae</taxon>
        <taxon>Lignipirellula</taxon>
    </lineage>
</organism>
<sequence precursor="true">MMHRLPLTALLLCLLVQGAVAQEITHRFLACGQQTYIVNTDGKPDWTWPAATRDGYMLDDGSILLTLSKSKRYSGGAVIKISPAGEESLIWQGTQSEINSAQPTGDDSYVITEAGDDPRLLEVSAAGKIVREFPLACQKTNHHMQTRMARKLSDGTYLAPHLLDFAVFHYDQDGKVLGKLDTTAPGDADHKIQTWPFTAIRHADGHTLVCCTHGNRVVDFDASGKIVWTLTNNDLPGDWLQDPCGAQVLPNGNVVITSYAAGRADPHAPKLFEVTREKKVVWQYVDGQKVGIHHFQIFTTNGEKLDGPVLK</sequence>
<protein>
    <recommendedName>
        <fullName evidence="4">Arylsulfotransferase (ASST)</fullName>
    </recommendedName>
</protein>
<evidence type="ECO:0000313" key="2">
    <source>
        <dbReference type="EMBL" id="QDU93825.1"/>
    </source>
</evidence>
<feature type="signal peptide" evidence="1">
    <location>
        <begin position="1"/>
        <end position="21"/>
    </location>
</feature>
<dbReference type="OrthoDB" id="9769838at2"/>
<dbReference type="Gene3D" id="2.120.10.30">
    <property type="entry name" value="TolB, C-terminal domain"/>
    <property type="match status" value="1"/>
</dbReference>